<reference evidence="2 3" key="1">
    <citation type="submission" date="2017-05" db="EMBL/GenBank/DDBJ databases">
        <title>Complete and WGS of Bordetella genogroups.</title>
        <authorList>
            <person name="Spilker T."/>
            <person name="LiPuma J."/>
        </authorList>
    </citation>
    <scope>NUCLEOTIDE SEQUENCE [LARGE SCALE GENOMIC DNA]</scope>
    <source>
        <strain evidence="2 3">AU9919</strain>
    </source>
</reference>
<evidence type="ECO:0000259" key="1">
    <source>
        <dbReference type="Pfam" id="PF00534"/>
    </source>
</evidence>
<comment type="caution">
    <text evidence="2">The sequence shown here is derived from an EMBL/GenBank/DDBJ whole genome shotgun (WGS) entry which is preliminary data.</text>
</comment>
<dbReference type="CDD" id="cd03801">
    <property type="entry name" value="GT4_PimA-like"/>
    <property type="match status" value="1"/>
</dbReference>
<keyword evidence="3" id="KW-1185">Reference proteome</keyword>
<dbReference type="EMBL" id="NEVQ01000013">
    <property type="protein sequence ID" value="OZI56114.1"/>
    <property type="molecule type" value="Genomic_DNA"/>
</dbReference>
<feature type="domain" description="Glycosyl transferase family 1" evidence="1">
    <location>
        <begin position="206"/>
        <end position="297"/>
    </location>
</feature>
<evidence type="ECO:0000313" key="2">
    <source>
        <dbReference type="EMBL" id="OZI56114.1"/>
    </source>
</evidence>
<protein>
    <submittedName>
        <fullName evidence="2">LPS biosynthesis transferase</fullName>
    </submittedName>
</protein>
<name>A0A261U2C3_9BORD</name>
<dbReference type="Gene3D" id="3.40.50.2000">
    <property type="entry name" value="Glycogen Phosphorylase B"/>
    <property type="match status" value="1"/>
</dbReference>
<dbReference type="RefSeq" id="WP_094837949.1">
    <property type="nucleotide sequence ID" value="NZ_NEVQ01000013.1"/>
</dbReference>
<dbReference type="Pfam" id="PF00534">
    <property type="entry name" value="Glycos_transf_1"/>
    <property type="match status" value="1"/>
</dbReference>
<keyword evidence="2" id="KW-0808">Transferase</keyword>
<dbReference type="InterPro" id="IPR050194">
    <property type="entry name" value="Glycosyltransferase_grp1"/>
</dbReference>
<dbReference type="Proteomes" id="UP000216885">
    <property type="component" value="Unassembled WGS sequence"/>
</dbReference>
<dbReference type="SUPFAM" id="SSF53756">
    <property type="entry name" value="UDP-Glycosyltransferase/glycogen phosphorylase"/>
    <property type="match status" value="1"/>
</dbReference>
<gene>
    <name evidence="2" type="ORF">CAL20_11745</name>
</gene>
<dbReference type="AlphaFoldDB" id="A0A261U2C3"/>
<dbReference type="InterPro" id="IPR001296">
    <property type="entry name" value="Glyco_trans_1"/>
</dbReference>
<accession>A0A261U2C3</accession>
<dbReference type="GO" id="GO:0016757">
    <property type="term" value="F:glycosyltransferase activity"/>
    <property type="evidence" value="ECO:0007669"/>
    <property type="project" value="InterPro"/>
</dbReference>
<evidence type="ECO:0000313" key="3">
    <source>
        <dbReference type="Proteomes" id="UP000216885"/>
    </source>
</evidence>
<organism evidence="2 3">
    <name type="scientific">Bordetella genomosp. 4</name>
    <dbReference type="NCBI Taxonomy" id="463044"/>
    <lineage>
        <taxon>Bacteria</taxon>
        <taxon>Pseudomonadati</taxon>
        <taxon>Pseudomonadota</taxon>
        <taxon>Betaproteobacteria</taxon>
        <taxon>Burkholderiales</taxon>
        <taxon>Alcaligenaceae</taxon>
        <taxon>Bordetella</taxon>
    </lineage>
</organism>
<sequence length="323" mass="36853">MRTAFDREPGRRLRILTWHVHGNYLYALHHVPHDFVVPGLDHAMPGYGALGNRIPWGSNLTQVPAEQLRHMQFDCILYQARQNIEDARLLLTDQQRALPSVYLEHNPPEPHPTDTQHPFQHPRGLMVHVTPFNAVMWNSGGMPVRIVEHAVPDPQVSYDGSLAQGIVVVNHLARRGRRIGRDIFEHMRLHTPLELIGMDAEALGGLGEIPNLQVAAHMARYRYFFSPIRYASLGLSLVEAMFCGLPVLGYATTELPTVITNGKEGYVDTRLERLIEVARELIADRELARKWGRAAREKALQRFGMERYIADWLNVFDTVMEQR</sequence>
<dbReference type="PANTHER" id="PTHR45947:SF3">
    <property type="entry name" value="SULFOQUINOVOSYL TRANSFERASE SQD2"/>
    <property type="match status" value="1"/>
</dbReference>
<proteinExistence type="predicted"/>
<dbReference type="PANTHER" id="PTHR45947">
    <property type="entry name" value="SULFOQUINOVOSYL TRANSFERASE SQD2"/>
    <property type="match status" value="1"/>
</dbReference>